<proteinExistence type="predicted"/>
<name>A0A2Z2NT70_9GAMM</name>
<evidence type="ECO:0000313" key="2">
    <source>
        <dbReference type="EMBL" id="ASJ73241.1"/>
    </source>
</evidence>
<dbReference type="RefSeq" id="WP_088918466.1">
    <property type="nucleotide sequence ID" value="NZ_CP018632.1"/>
</dbReference>
<sequence>MKSDIDTRNEKTAGKHCSRTRHDLHTIDIAFSMQHRTGRSDTRYQRIESESNSSGTGPEENPTPVAYSAGPQSIFDFTDADLAETSFSKDTPDGLFYTRSNNTALVSGPVLGTGTMLNSELRRIIPYTLTKHAEDLEMVGIYLLRGNRTSILDSDLAVGIVRNNSASTHCHIRATGISLLNVQGEHLSDYIADSAFVRGASGTSSPWRDIPESSPCLGVGDFGYFRANLDNSAQVIGGIAIEQLDYFDREFVIPTPTMIPLTFEVTENGLQVRVVNQSTVPLEMPGINIVFLDEGGLPLGMDRWNSPWQTTLEAGEERVFDVEAEFRGSTSTIRFVLDLKG</sequence>
<keyword evidence="3" id="KW-1185">Reference proteome</keyword>
<feature type="compositionally biased region" description="Basic and acidic residues" evidence="1">
    <location>
        <begin position="38"/>
        <end position="49"/>
    </location>
</feature>
<reference evidence="2 3" key="1">
    <citation type="submission" date="2016-12" db="EMBL/GenBank/DDBJ databases">
        <authorList>
            <person name="Song W.-J."/>
            <person name="Kurnit D.M."/>
        </authorList>
    </citation>
    <scope>NUCLEOTIDE SEQUENCE [LARGE SCALE GENOMIC DNA]</scope>
    <source>
        <strain evidence="2 3">IMCC3135</strain>
    </source>
</reference>
<organism evidence="2 3">
    <name type="scientific">Granulosicoccus antarcticus IMCC3135</name>
    <dbReference type="NCBI Taxonomy" id="1192854"/>
    <lineage>
        <taxon>Bacteria</taxon>
        <taxon>Pseudomonadati</taxon>
        <taxon>Pseudomonadota</taxon>
        <taxon>Gammaproteobacteria</taxon>
        <taxon>Chromatiales</taxon>
        <taxon>Granulosicoccaceae</taxon>
        <taxon>Granulosicoccus</taxon>
    </lineage>
</organism>
<accession>A0A2Z2NT70</accession>
<dbReference type="KEGG" id="gai:IMCC3135_15795"/>
<gene>
    <name evidence="2" type="ORF">IMCC3135_15795</name>
</gene>
<dbReference type="EMBL" id="CP018632">
    <property type="protein sequence ID" value="ASJ73241.1"/>
    <property type="molecule type" value="Genomic_DNA"/>
</dbReference>
<dbReference type="Proteomes" id="UP000250079">
    <property type="component" value="Chromosome"/>
</dbReference>
<evidence type="ECO:0000313" key="3">
    <source>
        <dbReference type="Proteomes" id="UP000250079"/>
    </source>
</evidence>
<evidence type="ECO:0000256" key="1">
    <source>
        <dbReference type="SAM" id="MobiDB-lite"/>
    </source>
</evidence>
<dbReference type="AlphaFoldDB" id="A0A2Z2NT70"/>
<feature type="region of interest" description="Disordered" evidence="1">
    <location>
        <begin position="31"/>
        <end position="70"/>
    </location>
</feature>
<protein>
    <submittedName>
        <fullName evidence="2">Uncharacterized protein</fullName>
    </submittedName>
</protein>